<dbReference type="EMBL" id="VSSQ01019032">
    <property type="protein sequence ID" value="MPM62760.1"/>
    <property type="molecule type" value="Genomic_DNA"/>
</dbReference>
<name>A0A645BBD3_9ZZZZ</name>
<sequence>MVAVPGKAVFAAGKNAGGAQTTLALALDAALVEQLTAAFGGVHYLDEAHRRFIENWEVESYRSKVAAGSGKPMTGKVAIVTGGAQGFGYGIAEVLAAEGADVVIADMNVEGAKAAAAKLGAGADGVAVNIADEDSVAAMIREVVTQYGGIDLFVANAGVLRAGSVKTLTKKDWDFVTNINYSGYFLCVKHAAPVMALQNQATGLWSDIVQVNSKSGLVGSNRNGAYAGSKFGTIGLTQSFALELVSDRIKVNSVCPGNFFDGPLWSDPERGLFVQYLNTGKVPGAKTVADVKQYYENQIPMRRGCLPSDVARAIIYAATQLYETGQAIPVSGGQVMLN</sequence>
<reference evidence="2" key="1">
    <citation type="submission" date="2019-08" db="EMBL/GenBank/DDBJ databases">
        <authorList>
            <person name="Kucharzyk K."/>
            <person name="Murdoch R.W."/>
            <person name="Higgins S."/>
            <person name="Loffler F."/>
        </authorList>
    </citation>
    <scope>NUCLEOTIDE SEQUENCE</scope>
</reference>
<protein>
    <submittedName>
        <fullName evidence="2">3-phenylpropionate-dihydrodiol/cinnamic acid-dihydrodiol dehydrogenase</fullName>
        <ecNumber evidence="2">1.3.1.87</ecNumber>
    </submittedName>
</protein>
<dbReference type="SUPFAM" id="SSF51735">
    <property type="entry name" value="NAD(P)-binding Rossmann-fold domains"/>
    <property type="match status" value="1"/>
</dbReference>
<dbReference type="PRINTS" id="PR00080">
    <property type="entry name" value="SDRFAMILY"/>
</dbReference>
<evidence type="ECO:0000313" key="2">
    <source>
        <dbReference type="EMBL" id="MPM62760.1"/>
    </source>
</evidence>
<comment type="caution">
    <text evidence="2">The sequence shown here is derived from an EMBL/GenBank/DDBJ whole genome shotgun (WGS) entry which is preliminary data.</text>
</comment>
<dbReference type="PRINTS" id="PR00081">
    <property type="entry name" value="GDHRDH"/>
</dbReference>
<dbReference type="Gene3D" id="3.40.50.720">
    <property type="entry name" value="NAD(P)-binding Rossmann-like Domain"/>
    <property type="match status" value="1"/>
</dbReference>
<dbReference type="FunFam" id="3.40.50.720:FF:000084">
    <property type="entry name" value="Short-chain dehydrogenase reductase"/>
    <property type="match status" value="1"/>
</dbReference>
<dbReference type="PANTHER" id="PTHR42760:SF105">
    <property type="entry name" value="SORBITOL-6-PHOSPHATE 2-DEHYDROGENASE"/>
    <property type="match status" value="1"/>
</dbReference>
<dbReference type="InterPro" id="IPR036291">
    <property type="entry name" value="NAD(P)-bd_dom_sf"/>
</dbReference>
<dbReference type="InterPro" id="IPR020904">
    <property type="entry name" value="Sc_DH/Rdtase_CS"/>
</dbReference>
<dbReference type="AlphaFoldDB" id="A0A645BBD3"/>
<dbReference type="EC" id="1.3.1.87" evidence="2"/>
<keyword evidence="2" id="KW-0560">Oxidoreductase</keyword>
<organism evidence="2">
    <name type="scientific">bioreactor metagenome</name>
    <dbReference type="NCBI Taxonomy" id="1076179"/>
    <lineage>
        <taxon>unclassified sequences</taxon>
        <taxon>metagenomes</taxon>
        <taxon>ecological metagenomes</taxon>
    </lineage>
</organism>
<dbReference type="InterPro" id="IPR002347">
    <property type="entry name" value="SDR_fam"/>
</dbReference>
<evidence type="ECO:0000256" key="1">
    <source>
        <dbReference type="ARBA" id="ARBA00006484"/>
    </source>
</evidence>
<dbReference type="PROSITE" id="PS00061">
    <property type="entry name" value="ADH_SHORT"/>
    <property type="match status" value="1"/>
</dbReference>
<proteinExistence type="inferred from homology"/>
<accession>A0A645BBD3</accession>
<dbReference type="Pfam" id="PF00106">
    <property type="entry name" value="adh_short"/>
    <property type="match status" value="1"/>
</dbReference>
<dbReference type="PANTHER" id="PTHR42760">
    <property type="entry name" value="SHORT-CHAIN DEHYDROGENASES/REDUCTASES FAMILY MEMBER"/>
    <property type="match status" value="1"/>
</dbReference>
<dbReference type="GO" id="GO:0016616">
    <property type="term" value="F:oxidoreductase activity, acting on the CH-OH group of donors, NAD or NADP as acceptor"/>
    <property type="evidence" value="ECO:0007669"/>
    <property type="project" value="TreeGrafter"/>
</dbReference>
<dbReference type="GO" id="GO:0018498">
    <property type="term" value="F:2,3-dihydroxy-2,3-dihydro-phenylpropionate dehydrogenase activity"/>
    <property type="evidence" value="ECO:0007669"/>
    <property type="project" value="UniProtKB-EC"/>
</dbReference>
<gene>
    <name evidence="2" type="primary">hcaB_16</name>
    <name evidence="2" type="ORF">SDC9_109637</name>
</gene>
<comment type="similarity">
    <text evidence="1">Belongs to the short-chain dehydrogenases/reductases (SDR) family.</text>
</comment>